<organism evidence="1 2">
    <name type="scientific">Pseudoalteromonas agarivorans</name>
    <dbReference type="NCBI Taxonomy" id="176102"/>
    <lineage>
        <taxon>Bacteria</taxon>
        <taxon>Pseudomonadati</taxon>
        <taxon>Pseudomonadota</taxon>
        <taxon>Gammaproteobacteria</taxon>
        <taxon>Alteromonadales</taxon>
        <taxon>Pseudoalteromonadaceae</taxon>
        <taxon>Pseudoalteromonas</taxon>
    </lineage>
</organism>
<gene>
    <name evidence="1" type="ORF">A2I98_01580</name>
</gene>
<name>A0ABR5VNH8_9GAMM</name>
<reference evidence="1 2" key="1">
    <citation type="submission" date="2016-03" db="EMBL/GenBank/DDBJ databases">
        <authorList>
            <person name="Zhang H."/>
            <person name="Liu R."/>
            <person name="Wang M."/>
            <person name="Wang H."/>
            <person name="Wang L."/>
            <person name="Song L."/>
        </authorList>
    </citation>
    <scope>NUCLEOTIDE SEQUENCE [LARGE SCALE GENOMIC DNA]</scope>
    <source>
        <strain evidence="1 2">DSM 16098</strain>
    </source>
</reference>
<dbReference type="Proteomes" id="UP000075621">
    <property type="component" value="Unassembled WGS sequence"/>
</dbReference>
<comment type="caution">
    <text evidence="1">The sequence shown here is derived from an EMBL/GenBank/DDBJ whole genome shotgun (WGS) entry which is preliminary data.</text>
</comment>
<dbReference type="Pfam" id="PF20043">
    <property type="entry name" value="DUF6445"/>
    <property type="match status" value="1"/>
</dbReference>
<sequence length="239" mass="27242">MIDFTLNKNMVLQIHTVGEEQTPIIVIDDFVNNVDALINFAVFSQSARETFCAQESDFYPGVRKVAPLSYIERLKDLAPIINSHFDMTDKSEFDVILSAFSIACTKPDELRPIQMLPHFDTPNMNQLAMVHFLCDETHGGTSFYKHRALGYERITKERLMPYRQTIKQQAMAQKLHKNPHYINGSTALFEQVYSVEAKLNRVVIYPSNLLHSGNINAANDYARDPINGRLTISSFAVLR</sequence>
<accession>A0ABR5VNH8</accession>
<proteinExistence type="predicted"/>
<evidence type="ECO:0000313" key="1">
    <source>
        <dbReference type="EMBL" id="KYL31730.1"/>
    </source>
</evidence>
<evidence type="ECO:0000313" key="2">
    <source>
        <dbReference type="Proteomes" id="UP000075621"/>
    </source>
</evidence>
<dbReference type="InterPro" id="IPR045617">
    <property type="entry name" value="DUF6445"/>
</dbReference>
<dbReference type="EMBL" id="LVCM01000034">
    <property type="protein sequence ID" value="KYL31730.1"/>
    <property type="molecule type" value="Genomic_DNA"/>
</dbReference>
<protein>
    <submittedName>
        <fullName evidence="1">Uncharacterized protein</fullName>
    </submittedName>
</protein>
<dbReference type="RefSeq" id="WP_064386764.1">
    <property type="nucleotide sequence ID" value="NZ_LVCM01000034.1"/>
</dbReference>